<evidence type="ECO:0000313" key="3">
    <source>
        <dbReference type="Proteomes" id="UP000662770"/>
    </source>
</evidence>
<dbReference type="Pfam" id="PF12680">
    <property type="entry name" value="SnoaL_2"/>
    <property type="match status" value="1"/>
</dbReference>
<gene>
    <name evidence="2" type="ORF">JYB87_04785</name>
</gene>
<accession>A0ABX7QT22</accession>
<dbReference type="RefSeq" id="WP_207355769.1">
    <property type="nucleotide sequence ID" value="NZ_CP071503.1"/>
</dbReference>
<dbReference type="InterPro" id="IPR032710">
    <property type="entry name" value="NTF2-like_dom_sf"/>
</dbReference>
<dbReference type="InterPro" id="IPR037401">
    <property type="entry name" value="SnoaL-like"/>
</dbReference>
<dbReference type="Proteomes" id="UP000662770">
    <property type="component" value="Chromosome"/>
</dbReference>
<evidence type="ECO:0000259" key="1">
    <source>
        <dbReference type="Pfam" id="PF12680"/>
    </source>
</evidence>
<keyword evidence="3" id="KW-1185">Reference proteome</keyword>
<dbReference type="Gene3D" id="3.10.450.50">
    <property type="match status" value="1"/>
</dbReference>
<feature type="domain" description="SnoaL-like" evidence="1">
    <location>
        <begin position="22"/>
        <end position="116"/>
    </location>
</feature>
<dbReference type="EMBL" id="CP071503">
    <property type="protein sequence ID" value="QSX34569.1"/>
    <property type="molecule type" value="Genomic_DNA"/>
</dbReference>
<name>A0ABX7QT22_9GAMM</name>
<evidence type="ECO:0000313" key="2">
    <source>
        <dbReference type="EMBL" id="QSX34569.1"/>
    </source>
</evidence>
<protein>
    <submittedName>
        <fullName evidence="2">Nuclear transport factor 2 family protein</fullName>
    </submittedName>
</protein>
<organism evidence="2 3">
    <name type="scientific">Shewanella avicenniae</name>
    <dbReference type="NCBI Taxonomy" id="2814294"/>
    <lineage>
        <taxon>Bacteria</taxon>
        <taxon>Pseudomonadati</taxon>
        <taxon>Pseudomonadota</taxon>
        <taxon>Gammaproteobacteria</taxon>
        <taxon>Alteromonadales</taxon>
        <taxon>Shewanellaceae</taxon>
        <taxon>Shewanella</taxon>
    </lineage>
</organism>
<reference evidence="2 3" key="1">
    <citation type="submission" date="2021-03" db="EMBL/GenBank/DDBJ databases">
        <title>Novel species identification of genus Shewanella.</title>
        <authorList>
            <person name="Liu G."/>
            <person name="Zhang Q."/>
        </authorList>
    </citation>
    <scope>NUCLEOTIDE SEQUENCE [LARGE SCALE GENOMIC DNA]</scope>
    <source>
        <strain evidence="2 3">FJAT-51800</strain>
    </source>
</reference>
<dbReference type="SUPFAM" id="SSF54427">
    <property type="entry name" value="NTF2-like"/>
    <property type="match status" value="1"/>
</dbReference>
<sequence length="151" mass="17297">MTSISGTASPVEQQLVERFLVMYQRLNRDNLALLNDVYDDEVLFQDPLHQVRGIAALTEYFAAMYQNIDYIGFDMQQVLLVPSQAAITWRMQFQHPKLNGGRLISVDGMSFLTFSDKVTFHRDYFDVGQMLYEQLPLLGSAVRAIKRRAGV</sequence>
<proteinExistence type="predicted"/>